<evidence type="ECO:0000313" key="3">
    <source>
        <dbReference type="Proteomes" id="UP000827092"/>
    </source>
</evidence>
<evidence type="ECO:0000256" key="1">
    <source>
        <dbReference type="SAM" id="MobiDB-lite"/>
    </source>
</evidence>
<dbReference type="AlphaFoldDB" id="A0AAV6VG32"/>
<evidence type="ECO:0000313" key="2">
    <source>
        <dbReference type="EMBL" id="KAG8195625.1"/>
    </source>
</evidence>
<protein>
    <submittedName>
        <fullName evidence="2">Uncharacterized protein</fullName>
    </submittedName>
</protein>
<feature type="region of interest" description="Disordered" evidence="1">
    <location>
        <begin position="12"/>
        <end position="40"/>
    </location>
</feature>
<dbReference type="EMBL" id="JAFNEN010000083">
    <property type="protein sequence ID" value="KAG8195625.1"/>
    <property type="molecule type" value="Genomic_DNA"/>
</dbReference>
<comment type="caution">
    <text evidence="2">The sequence shown here is derived from an EMBL/GenBank/DDBJ whole genome shotgun (WGS) entry which is preliminary data.</text>
</comment>
<keyword evidence="3" id="KW-1185">Reference proteome</keyword>
<sequence length="72" mass="8042">MSILRISTIPLPYPPPGIGQSNSGDPILSREEEEQNNNTSGVRETIITLITIKRHAQFQERVLMMTVNTPPI</sequence>
<proteinExistence type="predicted"/>
<name>A0AAV6VG32_9ARAC</name>
<gene>
    <name evidence="2" type="ORF">JTE90_017919</name>
</gene>
<accession>A0AAV6VG32</accession>
<dbReference type="Proteomes" id="UP000827092">
    <property type="component" value="Unassembled WGS sequence"/>
</dbReference>
<reference evidence="2 3" key="1">
    <citation type="journal article" date="2022" name="Nat. Ecol. Evol.">
        <title>A masculinizing supergene underlies an exaggerated male reproductive morph in a spider.</title>
        <authorList>
            <person name="Hendrickx F."/>
            <person name="De Corte Z."/>
            <person name="Sonet G."/>
            <person name="Van Belleghem S.M."/>
            <person name="Kostlbacher S."/>
            <person name="Vangestel C."/>
        </authorList>
    </citation>
    <scope>NUCLEOTIDE SEQUENCE [LARGE SCALE GENOMIC DNA]</scope>
    <source>
        <strain evidence="2">W744_W776</strain>
    </source>
</reference>
<organism evidence="2 3">
    <name type="scientific">Oedothorax gibbosus</name>
    <dbReference type="NCBI Taxonomy" id="931172"/>
    <lineage>
        <taxon>Eukaryota</taxon>
        <taxon>Metazoa</taxon>
        <taxon>Ecdysozoa</taxon>
        <taxon>Arthropoda</taxon>
        <taxon>Chelicerata</taxon>
        <taxon>Arachnida</taxon>
        <taxon>Araneae</taxon>
        <taxon>Araneomorphae</taxon>
        <taxon>Entelegynae</taxon>
        <taxon>Araneoidea</taxon>
        <taxon>Linyphiidae</taxon>
        <taxon>Erigoninae</taxon>
        <taxon>Oedothorax</taxon>
    </lineage>
</organism>